<dbReference type="AlphaFoldDB" id="A0AAF0I5T9"/>
<reference evidence="1" key="1">
    <citation type="submission" date="2023-03" db="EMBL/GenBank/DDBJ databases">
        <title>Lomoglobus Profundus gen. nov., sp. nov., a novel member of the phylum Verrucomicrobia, isolated from deep-marine sediment of South China Sea.</title>
        <authorList>
            <person name="Ahmad T."/>
            <person name="Ishaq S.E."/>
            <person name="Wang F."/>
        </authorList>
    </citation>
    <scope>NUCLEOTIDE SEQUENCE</scope>
    <source>
        <strain evidence="1">LMO-M01</strain>
    </source>
</reference>
<evidence type="ECO:0000313" key="2">
    <source>
        <dbReference type="Proteomes" id="UP001218638"/>
    </source>
</evidence>
<dbReference type="Proteomes" id="UP001218638">
    <property type="component" value="Chromosome"/>
</dbReference>
<organism evidence="1 2">
    <name type="scientific">Synoicihabitans lomoniglobus</name>
    <dbReference type="NCBI Taxonomy" id="2909285"/>
    <lineage>
        <taxon>Bacteria</taxon>
        <taxon>Pseudomonadati</taxon>
        <taxon>Verrucomicrobiota</taxon>
        <taxon>Opitutia</taxon>
        <taxon>Opitutales</taxon>
        <taxon>Opitutaceae</taxon>
        <taxon>Synoicihabitans</taxon>
    </lineage>
</organism>
<accession>A0AAF0I5T9</accession>
<sequence>MRIDQDSSAGDSHHYVVHTRDPKLAVEFSAETVNGKVKPGSIQRIAVPNSWAGQYSQYAKLVTKAEAFFRASLGPDDAAADPVRGGR</sequence>
<keyword evidence="2" id="KW-1185">Reference proteome</keyword>
<dbReference type="RefSeq" id="WP_330932370.1">
    <property type="nucleotide sequence ID" value="NZ_CP119075.1"/>
</dbReference>
<gene>
    <name evidence="1" type="ORF">PXH66_11470</name>
</gene>
<evidence type="ECO:0000313" key="1">
    <source>
        <dbReference type="EMBL" id="WED67469.1"/>
    </source>
</evidence>
<name>A0AAF0I5T9_9BACT</name>
<proteinExistence type="predicted"/>
<dbReference type="KEGG" id="slom:PXH66_11470"/>
<protein>
    <submittedName>
        <fullName evidence="1">Uncharacterized protein</fullName>
    </submittedName>
</protein>
<dbReference type="EMBL" id="CP119075">
    <property type="protein sequence ID" value="WED67469.1"/>
    <property type="molecule type" value="Genomic_DNA"/>
</dbReference>